<dbReference type="InterPro" id="IPR055170">
    <property type="entry name" value="GFO_IDH_MocA-like_dom"/>
</dbReference>
<dbReference type="PANTHER" id="PTHR22604:SF105">
    <property type="entry name" value="TRANS-1,2-DIHYDROBENZENE-1,2-DIOL DEHYDROGENASE"/>
    <property type="match status" value="1"/>
</dbReference>
<dbReference type="Pfam" id="PF01408">
    <property type="entry name" value="GFO_IDH_MocA"/>
    <property type="match status" value="1"/>
</dbReference>
<dbReference type="PANTHER" id="PTHR22604">
    <property type="entry name" value="OXIDOREDUCTASES"/>
    <property type="match status" value="1"/>
</dbReference>
<organism evidence="6 7">
    <name type="scientific">Eubacterium ruminantium</name>
    <dbReference type="NCBI Taxonomy" id="42322"/>
    <lineage>
        <taxon>Bacteria</taxon>
        <taxon>Bacillati</taxon>
        <taxon>Bacillota</taxon>
        <taxon>Clostridia</taxon>
        <taxon>Eubacteriales</taxon>
        <taxon>Eubacteriaceae</taxon>
        <taxon>Eubacterium</taxon>
    </lineage>
</organism>
<dbReference type="Gene3D" id="3.30.360.10">
    <property type="entry name" value="Dihydrodipicolinate Reductase, domain 2"/>
    <property type="match status" value="1"/>
</dbReference>
<dbReference type="InterPro" id="IPR050984">
    <property type="entry name" value="Gfo/Idh/MocA_domain"/>
</dbReference>
<proteinExistence type="inferred from homology"/>
<dbReference type="AlphaFoldDB" id="A0A1T4MZG1"/>
<feature type="domain" description="GFO/IDH/MocA-like oxidoreductase" evidence="5">
    <location>
        <begin position="133"/>
        <end position="246"/>
    </location>
</feature>
<name>A0A1T4MZG1_9FIRM</name>
<dbReference type="GO" id="GO:0000166">
    <property type="term" value="F:nucleotide binding"/>
    <property type="evidence" value="ECO:0007669"/>
    <property type="project" value="InterPro"/>
</dbReference>
<comment type="similarity">
    <text evidence="1">Belongs to the Gfo/Idh/MocA family.</text>
</comment>
<evidence type="ECO:0000256" key="2">
    <source>
        <dbReference type="ARBA" id="ARBA00023002"/>
    </source>
</evidence>
<dbReference type="InterPro" id="IPR036291">
    <property type="entry name" value="NAD(P)-bd_dom_sf"/>
</dbReference>
<dbReference type="SUPFAM" id="SSF51735">
    <property type="entry name" value="NAD(P)-binding Rossmann-fold domains"/>
    <property type="match status" value="1"/>
</dbReference>
<dbReference type="EMBL" id="FUXA01000008">
    <property type="protein sequence ID" value="SJZ72413.1"/>
    <property type="molecule type" value="Genomic_DNA"/>
</dbReference>
<dbReference type="SUPFAM" id="SSF55347">
    <property type="entry name" value="Glyceraldehyde-3-phosphate dehydrogenase-like, C-terminal domain"/>
    <property type="match status" value="1"/>
</dbReference>
<accession>A0A1T4MZG1</accession>
<sequence length="356" mass="39514">MINFKIGILGTGTIAEKIAETIAKLDAFEVYAVGSRDAEKAAIFAEKFNITKSYGSYDELVNDPEVELVYVATPNQCHADNAVLAINAGKPVLVEKPFSYNNKTTQDVIALAREKQVFCAEANWLRFSPLLKEAYKITEAKEIGDIRLITANLGYDLRMRERLIKADFAGGALLDLGIYPLTAVFTFMNSLPAAVSSATVRLSTGVDALDTIQMNFPNGKAASVLLSMVNQTDNRLTIYGTEGRLEIDNIVHPEEVRVYNFKNEMTKKINLSDKEISGYEYEFIAARDAIIIGKPELPDVTHKDTISLLNFTDMLRRAWQIFYPLPGEETLKNSPNPATQVPPIPRDVPNNNTKNV</sequence>
<dbReference type="Proteomes" id="UP000189857">
    <property type="component" value="Unassembled WGS sequence"/>
</dbReference>
<dbReference type="Pfam" id="PF22725">
    <property type="entry name" value="GFO_IDH_MocA_C3"/>
    <property type="match status" value="1"/>
</dbReference>
<protein>
    <submittedName>
        <fullName evidence="6">Predicted dehydrogenase</fullName>
    </submittedName>
</protein>
<reference evidence="6 7" key="1">
    <citation type="submission" date="2017-02" db="EMBL/GenBank/DDBJ databases">
        <authorList>
            <person name="Peterson S.W."/>
        </authorList>
    </citation>
    <scope>NUCLEOTIDE SEQUENCE [LARGE SCALE GENOMIC DNA]</scope>
    <source>
        <strain evidence="6 7">ATCC 17233</strain>
    </source>
</reference>
<keyword evidence="7" id="KW-1185">Reference proteome</keyword>
<feature type="domain" description="Gfo/Idh/MocA-like oxidoreductase N-terminal" evidence="4">
    <location>
        <begin position="4"/>
        <end position="119"/>
    </location>
</feature>
<evidence type="ECO:0000259" key="4">
    <source>
        <dbReference type="Pfam" id="PF01408"/>
    </source>
</evidence>
<evidence type="ECO:0000313" key="7">
    <source>
        <dbReference type="Proteomes" id="UP000189857"/>
    </source>
</evidence>
<evidence type="ECO:0000256" key="1">
    <source>
        <dbReference type="ARBA" id="ARBA00010928"/>
    </source>
</evidence>
<dbReference type="RefSeq" id="WP_159444105.1">
    <property type="nucleotide sequence ID" value="NZ_FMTO01000007.1"/>
</dbReference>
<dbReference type="InterPro" id="IPR000683">
    <property type="entry name" value="Gfo/Idh/MocA-like_OxRdtase_N"/>
</dbReference>
<gene>
    <name evidence="6" type="ORF">SAMN02745110_01394</name>
</gene>
<feature type="region of interest" description="Disordered" evidence="3">
    <location>
        <begin position="330"/>
        <end position="356"/>
    </location>
</feature>
<evidence type="ECO:0000313" key="6">
    <source>
        <dbReference type="EMBL" id="SJZ72413.1"/>
    </source>
</evidence>
<evidence type="ECO:0000259" key="5">
    <source>
        <dbReference type="Pfam" id="PF22725"/>
    </source>
</evidence>
<dbReference type="Gene3D" id="3.40.50.720">
    <property type="entry name" value="NAD(P)-binding Rossmann-like Domain"/>
    <property type="match status" value="1"/>
</dbReference>
<evidence type="ECO:0000256" key="3">
    <source>
        <dbReference type="SAM" id="MobiDB-lite"/>
    </source>
</evidence>
<keyword evidence="2" id="KW-0560">Oxidoreductase</keyword>
<dbReference type="GO" id="GO:0016491">
    <property type="term" value="F:oxidoreductase activity"/>
    <property type="evidence" value="ECO:0007669"/>
    <property type="project" value="UniProtKB-KW"/>
</dbReference>